<sequence length="142" mass="15837">MALPTHVKTYLAYWFQLGRGLRMPPGNQLIKPQTVLADGDYSRDFEVIWQQLSDPKVAAQSYLDGTVQTIAQLLEPTWEIQDCARCSLPVPMKATGLPTLSCPCDELQNIPDLTELPPRQPIDSKVVLQDLCQRLETLGVSS</sequence>
<organism evidence="1 2">
    <name type="scientific">Romeriopsis navalis LEGE 11480</name>
    <dbReference type="NCBI Taxonomy" id="2777977"/>
    <lineage>
        <taxon>Bacteria</taxon>
        <taxon>Bacillati</taxon>
        <taxon>Cyanobacteriota</taxon>
        <taxon>Cyanophyceae</taxon>
        <taxon>Leptolyngbyales</taxon>
        <taxon>Leptolyngbyaceae</taxon>
        <taxon>Romeriopsis</taxon>
        <taxon>Romeriopsis navalis</taxon>
    </lineage>
</organism>
<evidence type="ECO:0000313" key="1">
    <source>
        <dbReference type="EMBL" id="MBE9030429.1"/>
    </source>
</evidence>
<evidence type="ECO:0000313" key="2">
    <source>
        <dbReference type="Proteomes" id="UP000625316"/>
    </source>
</evidence>
<proteinExistence type="predicted"/>
<accession>A0A928VQV0</accession>
<protein>
    <submittedName>
        <fullName evidence="1">Uncharacterized protein</fullName>
    </submittedName>
</protein>
<gene>
    <name evidence="1" type="ORF">IQ266_11870</name>
</gene>
<name>A0A928VQV0_9CYAN</name>
<comment type="caution">
    <text evidence="1">The sequence shown here is derived from an EMBL/GenBank/DDBJ whole genome shotgun (WGS) entry which is preliminary data.</text>
</comment>
<dbReference type="AlphaFoldDB" id="A0A928VQV0"/>
<dbReference type="Proteomes" id="UP000625316">
    <property type="component" value="Unassembled WGS sequence"/>
</dbReference>
<keyword evidence="2" id="KW-1185">Reference proteome</keyword>
<dbReference type="EMBL" id="JADEXQ010000035">
    <property type="protein sequence ID" value="MBE9030429.1"/>
    <property type="molecule type" value="Genomic_DNA"/>
</dbReference>
<reference evidence="1" key="1">
    <citation type="submission" date="2020-10" db="EMBL/GenBank/DDBJ databases">
        <authorList>
            <person name="Castelo-Branco R."/>
            <person name="Eusebio N."/>
            <person name="Adriana R."/>
            <person name="Vieira A."/>
            <person name="Brugerolle De Fraissinette N."/>
            <person name="Rezende De Castro R."/>
            <person name="Schneider M.P."/>
            <person name="Vasconcelos V."/>
            <person name="Leao P.N."/>
        </authorList>
    </citation>
    <scope>NUCLEOTIDE SEQUENCE</scope>
    <source>
        <strain evidence="1">LEGE 11480</strain>
    </source>
</reference>
<dbReference type="RefSeq" id="WP_264325252.1">
    <property type="nucleotide sequence ID" value="NZ_JADEXQ010000035.1"/>
</dbReference>